<reference evidence="1 2" key="1">
    <citation type="submission" date="2020-10" db="EMBL/GenBank/DDBJ databases">
        <title>Sequencing the genomes of 1000 actinobacteria strains.</title>
        <authorList>
            <person name="Klenk H.-P."/>
        </authorList>
    </citation>
    <scope>NUCLEOTIDE SEQUENCE [LARGE SCALE GENOMIC DNA]</scope>
    <source>
        <strain evidence="1 2">DSM 46744</strain>
    </source>
</reference>
<dbReference type="RefSeq" id="WP_192757569.1">
    <property type="nucleotide sequence ID" value="NZ_JADBDZ010000001.1"/>
</dbReference>
<dbReference type="Gene3D" id="1.10.10.10">
    <property type="entry name" value="Winged helix-like DNA-binding domain superfamily/Winged helix DNA-binding domain"/>
    <property type="match status" value="1"/>
</dbReference>
<name>A0ABR9JJE4_9ACTN</name>
<evidence type="ECO:0000313" key="2">
    <source>
        <dbReference type="Proteomes" id="UP000627838"/>
    </source>
</evidence>
<protein>
    <recommendedName>
        <fullName evidence="3">Helix-turn-helix protein</fullName>
    </recommendedName>
</protein>
<comment type="caution">
    <text evidence="1">The sequence shown here is derived from an EMBL/GenBank/DDBJ whole genome shotgun (WGS) entry which is preliminary data.</text>
</comment>
<dbReference type="Proteomes" id="UP000627838">
    <property type="component" value="Unassembled WGS sequence"/>
</dbReference>
<gene>
    <name evidence="1" type="ORF">H4W34_000412</name>
</gene>
<dbReference type="InterPro" id="IPR036390">
    <property type="entry name" value="WH_DNA-bd_sf"/>
</dbReference>
<dbReference type="InterPro" id="IPR011991">
    <property type="entry name" value="ArsR-like_HTH"/>
</dbReference>
<sequence>MEDGLEERLARLERRVERLEGRDEPAADASEPLPGDVFWALNELKVRVAEPGAVMFTGTVDLPTGEHYEWQEGRTADELLGTDWGDLAPALAALSHPVRLLLLQEILRGARTTAELGKHERLGTTGQLYHHLRALVTAGWLRAGARGTYTVPGERVVPLLAVLAAVRR</sequence>
<dbReference type="EMBL" id="JADBDZ010000001">
    <property type="protein sequence ID" value="MBE1530579.1"/>
    <property type="molecule type" value="Genomic_DNA"/>
</dbReference>
<proteinExistence type="predicted"/>
<evidence type="ECO:0000313" key="1">
    <source>
        <dbReference type="EMBL" id="MBE1530579.1"/>
    </source>
</evidence>
<dbReference type="SUPFAM" id="SSF46785">
    <property type="entry name" value="Winged helix' DNA-binding domain"/>
    <property type="match status" value="1"/>
</dbReference>
<accession>A0ABR9JJE4</accession>
<dbReference type="InterPro" id="IPR036388">
    <property type="entry name" value="WH-like_DNA-bd_sf"/>
</dbReference>
<dbReference type="CDD" id="cd00090">
    <property type="entry name" value="HTH_ARSR"/>
    <property type="match status" value="1"/>
</dbReference>
<organism evidence="1 2">
    <name type="scientific">Actinomadura algeriensis</name>
    <dbReference type="NCBI Taxonomy" id="1679523"/>
    <lineage>
        <taxon>Bacteria</taxon>
        <taxon>Bacillati</taxon>
        <taxon>Actinomycetota</taxon>
        <taxon>Actinomycetes</taxon>
        <taxon>Streptosporangiales</taxon>
        <taxon>Thermomonosporaceae</taxon>
        <taxon>Actinomadura</taxon>
    </lineage>
</organism>
<evidence type="ECO:0008006" key="3">
    <source>
        <dbReference type="Google" id="ProtNLM"/>
    </source>
</evidence>
<keyword evidence="2" id="KW-1185">Reference proteome</keyword>